<comment type="function">
    <text evidence="18">Glycosyltransferase required for the biosynthesis of heparan-sulfate.</text>
</comment>
<keyword evidence="11" id="KW-1133">Transmembrane helix</keyword>
<reference evidence="21 22" key="1">
    <citation type="journal article" date="2014" name="Nat. Commun.">
        <title>The rainbow trout genome provides novel insights into evolution after whole-genome duplication in vertebrates.</title>
        <authorList>
            <person name="Berthelot C."/>
            <person name="Brunet F."/>
            <person name="Chalopin D."/>
            <person name="Juanchich A."/>
            <person name="Bernard M."/>
            <person name="Noel B."/>
            <person name="Bento P."/>
            <person name="Da Silva C."/>
            <person name="Labadie K."/>
            <person name="Alberti A."/>
            <person name="Aury J.M."/>
            <person name="Louis A."/>
            <person name="Dehais P."/>
            <person name="Bardou P."/>
            <person name="Montfort J."/>
            <person name="Klopp C."/>
            <person name="Cabau C."/>
            <person name="Gaspin C."/>
            <person name="Thorgaard G.H."/>
            <person name="Boussaha M."/>
            <person name="Quillet E."/>
            <person name="Guyomard R."/>
            <person name="Galiana D."/>
            <person name="Bobe J."/>
            <person name="Volff J.N."/>
            <person name="Genet C."/>
            <person name="Wincker P."/>
            <person name="Jaillon O."/>
            <person name="Roest Crollius H."/>
            <person name="Guiguen Y."/>
        </authorList>
    </citation>
    <scope>NUCLEOTIDE SEQUENCE [LARGE SCALE GENOMIC DNA]</scope>
</reference>
<dbReference type="STRING" id="8022.A0A060WI28"/>
<evidence type="ECO:0000256" key="14">
    <source>
        <dbReference type="ARBA" id="ARBA00023180"/>
    </source>
</evidence>
<evidence type="ECO:0000256" key="3">
    <source>
        <dbReference type="ARBA" id="ARBA00004922"/>
    </source>
</evidence>
<comment type="catalytic activity">
    <reaction evidence="16">
        <text>3-O-{alpha-D-GlcNAc-[(1-&gt;4)-beta-D-GlcA-(1-&gt;4)-alpha-D-GlcNAc](n)-(1-&gt;4)-beta-D-GlcA-(1-&gt;3)-beta-D-Gal-(1-&gt;3)-beta-D-Gal-(1-&gt;4)-beta-D-Xyl}-L-seryl-[protein] + UDP-alpha-D-glucuronate = 3-O-{[(1-&gt;4)-beta-D-GlcA-(1-&gt;4)-alpha-D-GlcNAc](n+1)-(1-&gt;4)-beta-D-GlcA-(1-&gt;3)-beta-D-Gal-(1-&gt;3)-beta-D-Gal-(1-&gt;4)-beta-D-Xyl}-L-seryl-[protein] + UDP + H(+)</text>
        <dbReference type="Rhea" id="RHEA:20908"/>
        <dbReference type="Rhea" id="RHEA-COMP:12623"/>
        <dbReference type="Rhea" id="RHEA-COMP:14295"/>
        <dbReference type="ChEBI" id="CHEBI:15378"/>
        <dbReference type="ChEBI" id="CHEBI:58052"/>
        <dbReference type="ChEBI" id="CHEBI:58223"/>
        <dbReference type="ChEBI" id="CHEBI:132415"/>
        <dbReference type="ChEBI" id="CHEBI:132416"/>
        <dbReference type="EC" id="2.4.1.225"/>
    </reaction>
</comment>
<dbReference type="PaxDb" id="8022-A0A060WI28"/>
<evidence type="ECO:0000256" key="17">
    <source>
        <dbReference type="ARBA" id="ARBA00052657"/>
    </source>
</evidence>
<name>A0A060WI28_ONCMY</name>
<evidence type="ECO:0000256" key="18">
    <source>
        <dbReference type="ARBA" id="ARBA00057959"/>
    </source>
</evidence>
<comment type="cofactor">
    <cofactor evidence="1">
        <name>Mn(2+)</name>
        <dbReference type="ChEBI" id="CHEBI:29035"/>
    </cofactor>
</comment>
<evidence type="ECO:0000259" key="20">
    <source>
        <dbReference type="Pfam" id="PF09258"/>
    </source>
</evidence>
<keyword evidence="8" id="KW-0479">Metal-binding</keyword>
<evidence type="ECO:0000256" key="2">
    <source>
        <dbReference type="ARBA" id="ARBA00004648"/>
    </source>
</evidence>
<dbReference type="InterPro" id="IPR004263">
    <property type="entry name" value="Exostosin"/>
</dbReference>
<evidence type="ECO:0000256" key="1">
    <source>
        <dbReference type="ARBA" id="ARBA00001936"/>
    </source>
</evidence>
<evidence type="ECO:0000313" key="22">
    <source>
        <dbReference type="Proteomes" id="UP000193380"/>
    </source>
</evidence>
<dbReference type="PANTHER" id="PTHR48261">
    <property type="entry name" value="ACETYLGLUCOSAMINYLTRANSFERASE"/>
    <property type="match status" value="1"/>
</dbReference>
<evidence type="ECO:0000256" key="9">
    <source>
        <dbReference type="ARBA" id="ARBA00022824"/>
    </source>
</evidence>
<dbReference type="GO" id="GO:0050509">
    <property type="term" value="F:N-acetylglucosaminyl-proteoglycan 4-beta-glucuronosyltransferase activity"/>
    <property type="evidence" value="ECO:0007669"/>
    <property type="project" value="UniProtKB-EC"/>
</dbReference>
<dbReference type="GO" id="GO:0046872">
    <property type="term" value="F:metal ion binding"/>
    <property type="evidence" value="ECO:0007669"/>
    <property type="project" value="UniProtKB-KW"/>
</dbReference>
<dbReference type="Pfam" id="PF09258">
    <property type="entry name" value="Glyco_transf_64"/>
    <property type="match status" value="1"/>
</dbReference>
<protein>
    <recommendedName>
        <fullName evidence="23">Glycosyl transferase 64 domain-containing protein</fullName>
    </recommendedName>
</protein>
<evidence type="ECO:0000256" key="7">
    <source>
        <dbReference type="ARBA" id="ARBA00022692"/>
    </source>
</evidence>
<evidence type="ECO:0000256" key="11">
    <source>
        <dbReference type="ARBA" id="ARBA00022989"/>
    </source>
</evidence>
<keyword evidence="5" id="KW-0328">Glycosyltransferase</keyword>
<dbReference type="EMBL" id="FR904485">
    <property type="protein sequence ID" value="CDQ64879.1"/>
    <property type="molecule type" value="Genomic_DNA"/>
</dbReference>
<comment type="subcellular location">
    <subcellularLocation>
        <location evidence="2">Endoplasmic reticulum membrane</location>
        <topology evidence="2">Single-pass type II membrane protein</topology>
    </subcellularLocation>
</comment>
<keyword evidence="12" id="KW-0472">Membrane</keyword>
<feature type="domain" description="Glycosyl transferase 64" evidence="20">
    <location>
        <begin position="307"/>
        <end position="574"/>
    </location>
</feature>
<keyword evidence="7" id="KW-0812">Transmembrane</keyword>
<organism evidence="21 22">
    <name type="scientific">Oncorhynchus mykiss</name>
    <name type="common">Rainbow trout</name>
    <name type="synonym">Salmo gairdneri</name>
    <dbReference type="NCBI Taxonomy" id="8022"/>
    <lineage>
        <taxon>Eukaryota</taxon>
        <taxon>Metazoa</taxon>
        <taxon>Chordata</taxon>
        <taxon>Craniata</taxon>
        <taxon>Vertebrata</taxon>
        <taxon>Euteleostomi</taxon>
        <taxon>Actinopterygii</taxon>
        <taxon>Neopterygii</taxon>
        <taxon>Teleostei</taxon>
        <taxon>Protacanthopterygii</taxon>
        <taxon>Salmoniformes</taxon>
        <taxon>Salmonidae</taxon>
        <taxon>Salmoninae</taxon>
        <taxon>Oncorhynchus</taxon>
    </lineage>
</organism>
<evidence type="ECO:0000256" key="15">
    <source>
        <dbReference type="ARBA" id="ARBA00023211"/>
    </source>
</evidence>
<comment type="pathway">
    <text evidence="3">Protein modification; protein glycosylation.</text>
</comment>
<keyword evidence="9" id="KW-0256">Endoplasmic reticulum</keyword>
<dbReference type="FunFam" id="3.90.550.10:FF:000034">
    <property type="entry name" value="Exostosin 1"/>
    <property type="match status" value="1"/>
</dbReference>
<proteinExistence type="inferred from homology"/>
<keyword evidence="6" id="KW-0808">Transferase</keyword>
<dbReference type="InterPro" id="IPR015338">
    <property type="entry name" value="GT64_dom"/>
</dbReference>
<dbReference type="GO" id="GO:0050508">
    <property type="term" value="F:glucuronosyl-N-acetylglucosaminyl-proteoglycan 4-alpha-N-acetylglucosaminyltransferase activity"/>
    <property type="evidence" value="ECO:0007669"/>
    <property type="project" value="UniProtKB-EC"/>
</dbReference>
<dbReference type="GO" id="GO:0015012">
    <property type="term" value="P:heparan sulfate proteoglycan biosynthetic process"/>
    <property type="evidence" value="ECO:0007669"/>
    <property type="project" value="UniProtKB-ARBA"/>
</dbReference>
<dbReference type="Proteomes" id="UP000193380">
    <property type="component" value="Chromosome 18"/>
</dbReference>
<dbReference type="AlphaFoldDB" id="A0A060WI28"/>
<dbReference type="SUPFAM" id="SSF53448">
    <property type="entry name" value="Nucleotide-diphospho-sugar transferases"/>
    <property type="match status" value="1"/>
</dbReference>
<dbReference type="GO" id="GO:0001503">
    <property type="term" value="P:ossification"/>
    <property type="evidence" value="ECO:0007669"/>
    <property type="project" value="UniProtKB-ARBA"/>
</dbReference>
<evidence type="ECO:0000256" key="12">
    <source>
        <dbReference type="ARBA" id="ARBA00023136"/>
    </source>
</evidence>
<sequence>MLTWACERLSQYLIGLQFIAETDHKPLLALLGTKALDDLPPRVLLFRLRLLRFTYKMVYVPGKALITADELSRAPIKRPLSEEEQCLEGEVQVSINAIRDSLPSSQTNLHQIAEEQQRDHICQQIVQKGMAQAGGTASTAEALLGAPKFDYQELLHNSTFCLVPRGRRLGSFRFLESLQAACIPVLLSNGWELPFSDVIQWNQAVIEGDERLLLQVPSTVRAVGNEWVLALRQRTQMLWEAYFSSVDKIVLTTLEIIKDRVFSHISRNKYMWNALPGGLLVLPEYSTHLAHFPFYYLSLGVSPGQEFTAIIHAVSPLVSQSQPIMKLLQVVSKSKYCSQIIILWNSEKPPPHRSKWPPMPVPLTVTDGRRKTSSRFLPNVAIETEAVLSLDEDTVLLTSEVNFAFLVWRSFPERIVGYPPRSHFWDPVKHAWGYTSKWTNEYSIVLTGAAFYHRYYHYLFSHYLPPSLRALVDRTSNCEDILMNFLVSSVTHLPPIKVAQRKQYKELPSPQVRRHPSMVNLTNELPSPQGTKMSAPWANPEHFIQRQECVNSFARWFGYMPLVHSQFRLDPLLFKDQVSVLRKKYKDLERA</sequence>
<keyword evidence="14" id="KW-0325">Glycoprotein</keyword>
<dbReference type="Gene3D" id="3.90.550.10">
    <property type="entry name" value="Spore Coat Polysaccharide Biosynthesis Protein SpsA, Chain A"/>
    <property type="match status" value="1"/>
</dbReference>
<feature type="domain" description="Exostosin GT47" evidence="19">
    <location>
        <begin position="99"/>
        <end position="222"/>
    </location>
</feature>
<evidence type="ECO:0000256" key="13">
    <source>
        <dbReference type="ARBA" id="ARBA00023157"/>
    </source>
</evidence>
<evidence type="ECO:0000256" key="10">
    <source>
        <dbReference type="ARBA" id="ARBA00022968"/>
    </source>
</evidence>
<comment type="catalytic activity">
    <reaction evidence="17">
        <text>3-O-{[(1-&gt;4)-beta-D-GlcA-(1-&gt;4)-alpha-D-GlcNAc](n)-(1-&gt;4)-beta-D-GlcA-(1-&gt;3)-beta-D-Gal-(1-&gt;3)-beta-D-Gal-(1-&gt;4)-beta-D-Xyl}-L-seryl-[protein] + UDP-N-acetyl-alpha-D-glucosamine = 3-O-{alpha-D-GlcNAc-[(1-&gt;4)-beta-D-GlcA-(1-&gt;4)-alpha-D-GlcNAc](n)-(1-&gt;4)-beta-D-GlcA-(1-&gt;3)-beta-D-Gal-(1-&gt;3)-beta-D-Gal-(1-&gt;4)-beta-D-Xyl}-L-seryl-[protein] + UDP + H(+)</text>
        <dbReference type="Rhea" id="RHEA:16213"/>
        <dbReference type="Rhea" id="RHEA-COMP:12621"/>
        <dbReference type="Rhea" id="RHEA-COMP:12623"/>
        <dbReference type="ChEBI" id="CHEBI:15378"/>
        <dbReference type="ChEBI" id="CHEBI:57705"/>
        <dbReference type="ChEBI" id="CHEBI:58223"/>
        <dbReference type="ChEBI" id="CHEBI:132415"/>
        <dbReference type="ChEBI" id="CHEBI:132416"/>
        <dbReference type="EC" id="2.4.1.224"/>
    </reaction>
</comment>
<dbReference type="Pfam" id="PF03016">
    <property type="entry name" value="Exostosin_GT47"/>
    <property type="match status" value="1"/>
</dbReference>
<dbReference type="PANTHER" id="PTHR48261:SF3">
    <property type="entry name" value="EXOSTOSIN GLYCOSYLTRANSFERASE 1"/>
    <property type="match status" value="1"/>
</dbReference>
<keyword evidence="10" id="KW-0735">Signal-anchor</keyword>
<evidence type="ECO:0000256" key="6">
    <source>
        <dbReference type="ARBA" id="ARBA00022679"/>
    </source>
</evidence>
<evidence type="ECO:0000313" key="21">
    <source>
        <dbReference type="EMBL" id="CDQ64879.1"/>
    </source>
</evidence>
<evidence type="ECO:0008006" key="23">
    <source>
        <dbReference type="Google" id="ProtNLM"/>
    </source>
</evidence>
<keyword evidence="15" id="KW-0464">Manganese</keyword>
<gene>
    <name evidence="21" type="ORF">GSONMT00072084001</name>
</gene>
<evidence type="ECO:0000256" key="5">
    <source>
        <dbReference type="ARBA" id="ARBA00022676"/>
    </source>
</evidence>
<evidence type="ECO:0000256" key="8">
    <source>
        <dbReference type="ARBA" id="ARBA00022723"/>
    </source>
</evidence>
<dbReference type="InterPro" id="IPR040911">
    <property type="entry name" value="Exostosin_GT47"/>
</dbReference>
<evidence type="ECO:0000256" key="4">
    <source>
        <dbReference type="ARBA" id="ARBA00010271"/>
    </source>
</evidence>
<dbReference type="GO" id="GO:0005789">
    <property type="term" value="C:endoplasmic reticulum membrane"/>
    <property type="evidence" value="ECO:0007669"/>
    <property type="project" value="UniProtKB-SubCell"/>
</dbReference>
<evidence type="ECO:0000256" key="16">
    <source>
        <dbReference type="ARBA" id="ARBA00050512"/>
    </source>
</evidence>
<keyword evidence="13" id="KW-1015">Disulfide bond</keyword>
<dbReference type="UniPathway" id="UPA00378"/>
<dbReference type="GO" id="GO:0005794">
    <property type="term" value="C:Golgi apparatus"/>
    <property type="evidence" value="ECO:0007669"/>
    <property type="project" value="UniProtKB-ARBA"/>
</dbReference>
<evidence type="ECO:0000259" key="19">
    <source>
        <dbReference type="Pfam" id="PF03016"/>
    </source>
</evidence>
<comment type="similarity">
    <text evidence="4">Belongs to the glycosyltransferase 47 family.</text>
</comment>
<accession>A0A060WI28</accession>
<dbReference type="InterPro" id="IPR029044">
    <property type="entry name" value="Nucleotide-diphossugar_trans"/>
</dbReference>